<name>A0A4Y7THY5_COPMI</name>
<protein>
    <submittedName>
        <fullName evidence="1">Uncharacterized protein</fullName>
    </submittedName>
</protein>
<accession>A0A4Y7THY5</accession>
<dbReference type="AlphaFoldDB" id="A0A4Y7THY5"/>
<gene>
    <name evidence="1" type="ORF">FA13DRAFT_112514</name>
</gene>
<proteinExistence type="predicted"/>
<evidence type="ECO:0000313" key="2">
    <source>
        <dbReference type="Proteomes" id="UP000298030"/>
    </source>
</evidence>
<sequence length="85" mass="9204">MSRGERGRIYISLNPNGSLTLGASGRNLSEASLATEVAPATQDTGHFGVSLSNHDSSEQGHTRSRRVPRIGSRGWLFSSTFRFVL</sequence>
<keyword evidence="2" id="KW-1185">Reference proteome</keyword>
<dbReference type="Proteomes" id="UP000298030">
    <property type="component" value="Unassembled WGS sequence"/>
</dbReference>
<organism evidence="1 2">
    <name type="scientific">Coprinellus micaceus</name>
    <name type="common">Glistening ink-cap mushroom</name>
    <name type="synonym">Coprinus micaceus</name>
    <dbReference type="NCBI Taxonomy" id="71717"/>
    <lineage>
        <taxon>Eukaryota</taxon>
        <taxon>Fungi</taxon>
        <taxon>Dikarya</taxon>
        <taxon>Basidiomycota</taxon>
        <taxon>Agaricomycotina</taxon>
        <taxon>Agaricomycetes</taxon>
        <taxon>Agaricomycetidae</taxon>
        <taxon>Agaricales</taxon>
        <taxon>Agaricineae</taxon>
        <taxon>Psathyrellaceae</taxon>
        <taxon>Coprinellus</taxon>
    </lineage>
</organism>
<comment type="caution">
    <text evidence="1">The sequence shown here is derived from an EMBL/GenBank/DDBJ whole genome shotgun (WGS) entry which is preliminary data.</text>
</comment>
<reference evidence="1 2" key="1">
    <citation type="journal article" date="2019" name="Nat. Ecol. Evol.">
        <title>Megaphylogeny resolves global patterns of mushroom evolution.</title>
        <authorList>
            <person name="Varga T."/>
            <person name="Krizsan K."/>
            <person name="Foldi C."/>
            <person name="Dima B."/>
            <person name="Sanchez-Garcia M."/>
            <person name="Sanchez-Ramirez S."/>
            <person name="Szollosi G.J."/>
            <person name="Szarkandi J.G."/>
            <person name="Papp V."/>
            <person name="Albert L."/>
            <person name="Andreopoulos W."/>
            <person name="Angelini C."/>
            <person name="Antonin V."/>
            <person name="Barry K.W."/>
            <person name="Bougher N.L."/>
            <person name="Buchanan P."/>
            <person name="Buyck B."/>
            <person name="Bense V."/>
            <person name="Catcheside P."/>
            <person name="Chovatia M."/>
            <person name="Cooper J."/>
            <person name="Damon W."/>
            <person name="Desjardin D."/>
            <person name="Finy P."/>
            <person name="Geml J."/>
            <person name="Haridas S."/>
            <person name="Hughes K."/>
            <person name="Justo A."/>
            <person name="Karasinski D."/>
            <person name="Kautmanova I."/>
            <person name="Kiss B."/>
            <person name="Kocsube S."/>
            <person name="Kotiranta H."/>
            <person name="LaButti K.M."/>
            <person name="Lechner B.E."/>
            <person name="Liimatainen K."/>
            <person name="Lipzen A."/>
            <person name="Lukacs Z."/>
            <person name="Mihaltcheva S."/>
            <person name="Morgado L.N."/>
            <person name="Niskanen T."/>
            <person name="Noordeloos M.E."/>
            <person name="Ohm R.A."/>
            <person name="Ortiz-Santana B."/>
            <person name="Ovrebo C."/>
            <person name="Racz N."/>
            <person name="Riley R."/>
            <person name="Savchenko A."/>
            <person name="Shiryaev A."/>
            <person name="Soop K."/>
            <person name="Spirin V."/>
            <person name="Szebenyi C."/>
            <person name="Tomsovsky M."/>
            <person name="Tulloss R.E."/>
            <person name="Uehling J."/>
            <person name="Grigoriev I.V."/>
            <person name="Vagvolgyi C."/>
            <person name="Papp T."/>
            <person name="Martin F.M."/>
            <person name="Miettinen O."/>
            <person name="Hibbett D.S."/>
            <person name="Nagy L.G."/>
        </authorList>
    </citation>
    <scope>NUCLEOTIDE SEQUENCE [LARGE SCALE GENOMIC DNA]</scope>
    <source>
        <strain evidence="1 2">FP101781</strain>
    </source>
</reference>
<dbReference type="EMBL" id="QPFP01000011">
    <property type="protein sequence ID" value="TEB33795.1"/>
    <property type="molecule type" value="Genomic_DNA"/>
</dbReference>
<evidence type="ECO:0000313" key="1">
    <source>
        <dbReference type="EMBL" id="TEB33795.1"/>
    </source>
</evidence>